<keyword evidence="4" id="KW-1185">Reference proteome</keyword>
<sequence>MSTATVNGRRHRADVTVPVGSAAPTKPADDDDATRKAILEVVQVWLDRLQLISVITTFFASIDGTLLGFMTSTVRLGIVDVDTWSNTTQLMTASMTGALVFHICAAITSFIGSFVLIRYKLLDAKQHEHQVERTASSSGHNPYPSGTLLEKPHLAHAATISTSALPSQTRNRHRANSSLHGFASHSLDFLPNFADIITGLQGRVSINRVHLFDCLRPRKFARDDGDGDLERGMEPRRSTEAELGPPVKLLSRCHSLSAAMALFGFLLAVLGIIAFVWVSLPQSIAIFASACLGACFVLGMIVFATA</sequence>
<feature type="transmembrane region" description="Helical" evidence="2">
    <location>
        <begin position="284"/>
        <end position="304"/>
    </location>
</feature>
<evidence type="ECO:0000256" key="1">
    <source>
        <dbReference type="SAM" id="MobiDB-lite"/>
    </source>
</evidence>
<feature type="transmembrane region" description="Helical" evidence="2">
    <location>
        <begin position="258"/>
        <end position="278"/>
    </location>
</feature>
<dbReference type="OrthoDB" id="2653987at2759"/>
<feature type="transmembrane region" description="Helical" evidence="2">
    <location>
        <begin position="90"/>
        <end position="117"/>
    </location>
</feature>
<keyword evidence="2" id="KW-1133">Transmembrane helix</keyword>
<keyword evidence="2" id="KW-0472">Membrane</keyword>
<evidence type="ECO:0000313" key="4">
    <source>
        <dbReference type="Proteomes" id="UP000292702"/>
    </source>
</evidence>
<accession>A0A4R0RBR7</accession>
<protein>
    <recommendedName>
        <fullName evidence="5">Transmembrane protein</fullName>
    </recommendedName>
</protein>
<dbReference type="STRING" id="92696.A0A4R0RBR7"/>
<proteinExistence type="predicted"/>
<keyword evidence="2" id="KW-0812">Transmembrane</keyword>
<dbReference type="EMBL" id="RWJN01000697">
    <property type="protein sequence ID" value="TCD59934.1"/>
    <property type="molecule type" value="Genomic_DNA"/>
</dbReference>
<dbReference type="AlphaFoldDB" id="A0A4R0RBR7"/>
<feature type="transmembrane region" description="Helical" evidence="2">
    <location>
        <begin position="51"/>
        <end position="70"/>
    </location>
</feature>
<evidence type="ECO:0008006" key="5">
    <source>
        <dbReference type="Google" id="ProtNLM"/>
    </source>
</evidence>
<comment type="caution">
    <text evidence="3">The sequence shown here is derived from an EMBL/GenBank/DDBJ whole genome shotgun (WGS) entry which is preliminary data.</text>
</comment>
<evidence type="ECO:0000256" key="2">
    <source>
        <dbReference type="SAM" id="Phobius"/>
    </source>
</evidence>
<feature type="region of interest" description="Disordered" evidence="1">
    <location>
        <begin position="1"/>
        <end position="30"/>
    </location>
</feature>
<gene>
    <name evidence="3" type="ORF">EIP91_011032</name>
</gene>
<evidence type="ECO:0000313" key="3">
    <source>
        <dbReference type="EMBL" id="TCD59934.1"/>
    </source>
</evidence>
<name>A0A4R0RBR7_9APHY</name>
<dbReference type="Proteomes" id="UP000292702">
    <property type="component" value="Unassembled WGS sequence"/>
</dbReference>
<reference evidence="3 4" key="1">
    <citation type="submission" date="2018-11" db="EMBL/GenBank/DDBJ databases">
        <title>Genome assembly of Steccherinum ochraceum LE-BIN_3174, the white-rot fungus of the Steccherinaceae family (The Residual Polyporoid clade, Polyporales, Basidiomycota).</title>
        <authorList>
            <person name="Fedorova T.V."/>
            <person name="Glazunova O.A."/>
            <person name="Landesman E.O."/>
            <person name="Moiseenko K.V."/>
            <person name="Psurtseva N.V."/>
            <person name="Savinova O.S."/>
            <person name="Shakhova N.V."/>
            <person name="Tyazhelova T.V."/>
            <person name="Vasina D.V."/>
        </authorList>
    </citation>
    <scope>NUCLEOTIDE SEQUENCE [LARGE SCALE GENOMIC DNA]</scope>
    <source>
        <strain evidence="3 4">LE-BIN_3174</strain>
    </source>
</reference>
<organism evidence="3 4">
    <name type="scientific">Steccherinum ochraceum</name>
    <dbReference type="NCBI Taxonomy" id="92696"/>
    <lineage>
        <taxon>Eukaryota</taxon>
        <taxon>Fungi</taxon>
        <taxon>Dikarya</taxon>
        <taxon>Basidiomycota</taxon>
        <taxon>Agaricomycotina</taxon>
        <taxon>Agaricomycetes</taxon>
        <taxon>Polyporales</taxon>
        <taxon>Steccherinaceae</taxon>
        <taxon>Steccherinum</taxon>
    </lineage>
</organism>